<evidence type="ECO:0000313" key="2">
    <source>
        <dbReference type="EMBL" id="SVA13279.1"/>
    </source>
</evidence>
<keyword evidence="1" id="KW-0472">Membrane</keyword>
<dbReference type="EMBL" id="UINC01004297">
    <property type="protein sequence ID" value="SVA13279.1"/>
    <property type="molecule type" value="Genomic_DNA"/>
</dbReference>
<accession>A0A381TC16</accession>
<gene>
    <name evidence="2" type="ORF">METZ01_LOCUS66133</name>
</gene>
<reference evidence="2" key="1">
    <citation type="submission" date="2018-05" db="EMBL/GenBank/DDBJ databases">
        <authorList>
            <person name="Lanie J.A."/>
            <person name="Ng W.-L."/>
            <person name="Kazmierczak K.M."/>
            <person name="Andrzejewski T.M."/>
            <person name="Davidsen T.M."/>
            <person name="Wayne K.J."/>
            <person name="Tettelin H."/>
            <person name="Glass J.I."/>
            <person name="Rusch D."/>
            <person name="Podicherti R."/>
            <person name="Tsui H.-C.T."/>
            <person name="Winkler M.E."/>
        </authorList>
    </citation>
    <scope>NUCLEOTIDE SEQUENCE</scope>
</reference>
<sequence length="39" mass="4217">MSDDTESNVVEHMVALKIIGVAGVILFLVTLVGMYISHN</sequence>
<protein>
    <submittedName>
        <fullName evidence="2">Uncharacterized protein</fullName>
    </submittedName>
</protein>
<name>A0A381TC16_9ZZZZ</name>
<proteinExistence type="predicted"/>
<organism evidence="2">
    <name type="scientific">marine metagenome</name>
    <dbReference type="NCBI Taxonomy" id="408172"/>
    <lineage>
        <taxon>unclassified sequences</taxon>
        <taxon>metagenomes</taxon>
        <taxon>ecological metagenomes</taxon>
    </lineage>
</organism>
<feature type="transmembrane region" description="Helical" evidence="1">
    <location>
        <begin position="12"/>
        <end position="36"/>
    </location>
</feature>
<dbReference type="AlphaFoldDB" id="A0A381TC16"/>
<keyword evidence="1" id="KW-1133">Transmembrane helix</keyword>
<keyword evidence="1" id="KW-0812">Transmembrane</keyword>
<evidence type="ECO:0000256" key="1">
    <source>
        <dbReference type="SAM" id="Phobius"/>
    </source>
</evidence>